<dbReference type="Proteomes" id="UP000278733">
    <property type="component" value="Chromosome"/>
</dbReference>
<dbReference type="KEGG" id="rpne:NCTC8284_02022"/>
<dbReference type="Pfam" id="PF16870">
    <property type="entry name" value="OxoGdeHyase_C"/>
    <property type="match status" value="1"/>
</dbReference>
<feature type="domain" description="Transketolase-like pyrimidine-binding" evidence="5">
    <location>
        <begin position="1"/>
        <end position="140"/>
    </location>
</feature>
<dbReference type="AlphaFoldDB" id="A0A3S4XTX4"/>
<dbReference type="InterPro" id="IPR042179">
    <property type="entry name" value="KGD_C_sf"/>
</dbReference>
<evidence type="ECO:0000256" key="4">
    <source>
        <dbReference type="ARBA" id="ARBA00023052"/>
    </source>
</evidence>
<dbReference type="Pfam" id="PF02779">
    <property type="entry name" value="Transket_pyr"/>
    <property type="match status" value="1"/>
</dbReference>
<evidence type="ECO:0000256" key="3">
    <source>
        <dbReference type="ARBA" id="ARBA00023002"/>
    </source>
</evidence>
<dbReference type="EMBL" id="LR134405">
    <property type="protein sequence ID" value="VEH66841.1"/>
    <property type="molecule type" value="Genomic_DNA"/>
</dbReference>
<organism evidence="6 7">
    <name type="scientific">Rodentibacter pneumotropicus</name>
    <dbReference type="NCBI Taxonomy" id="758"/>
    <lineage>
        <taxon>Bacteria</taxon>
        <taxon>Pseudomonadati</taxon>
        <taxon>Pseudomonadota</taxon>
        <taxon>Gammaproteobacteria</taxon>
        <taxon>Pasteurellales</taxon>
        <taxon>Pasteurellaceae</taxon>
        <taxon>Rodentibacter</taxon>
    </lineage>
</organism>
<evidence type="ECO:0000313" key="6">
    <source>
        <dbReference type="EMBL" id="VEH66841.1"/>
    </source>
</evidence>
<accession>A0A3S4XTX4</accession>
<dbReference type="SUPFAM" id="SSF52518">
    <property type="entry name" value="Thiamin diphosphate-binding fold (THDP-binding)"/>
    <property type="match status" value="1"/>
</dbReference>
<evidence type="ECO:0000259" key="5">
    <source>
        <dbReference type="SMART" id="SM00861"/>
    </source>
</evidence>
<dbReference type="SMART" id="SM00861">
    <property type="entry name" value="Transket_pyr"/>
    <property type="match status" value="1"/>
</dbReference>
<comment type="cofactor">
    <cofactor evidence="1">
        <name>thiamine diphosphate</name>
        <dbReference type="ChEBI" id="CHEBI:58937"/>
    </cofactor>
</comment>
<dbReference type="Gene3D" id="3.40.50.11610">
    <property type="entry name" value="Multifunctional 2-oxoglutarate metabolism enzyme, C-terminal domain"/>
    <property type="match status" value="1"/>
</dbReference>
<dbReference type="InterPro" id="IPR005475">
    <property type="entry name" value="Transketolase-like_Pyr-bd"/>
</dbReference>
<evidence type="ECO:0000313" key="7">
    <source>
        <dbReference type="Proteomes" id="UP000278733"/>
    </source>
</evidence>
<dbReference type="GO" id="GO:0006099">
    <property type="term" value="P:tricarboxylic acid cycle"/>
    <property type="evidence" value="ECO:0007669"/>
    <property type="project" value="TreeGrafter"/>
</dbReference>
<dbReference type="GO" id="GO:0005829">
    <property type="term" value="C:cytosol"/>
    <property type="evidence" value="ECO:0007669"/>
    <property type="project" value="TreeGrafter"/>
</dbReference>
<gene>
    <name evidence="6" type="primary">sucA_3</name>
    <name evidence="6" type="ORF">NCTC8284_02022</name>
</gene>
<dbReference type="Gene3D" id="3.40.50.12470">
    <property type="match status" value="1"/>
</dbReference>
<dbReference type="GO" id="GO:0030976">
    <property type="term" value="F:thiamine pyrophosphate binding"/>
    <property type="evidence" value="ECO:0007669"/>
    <property type="project" value="InterPro"/>
</dbReference>
<sequence length="221" mass="25259">MHANQGRFEVWDSVLSEESVLAFEYGYATTDPKTLTIWEAQFGDFANGAQIVIDQFISSGEQKWNRMCGLVMLLPHGYEGQGPEHSSARLERYLQLCAEQNMQVCIPSTPAQVYHMLRRQALRKMRRPLIGISPKSLLRHPLAVSSLDELVNGSFQTVIGEMDELDPKGVKRIVMCSGKVYYDLLEQRRANNQTDVAIIRIEQLYPYPHEDMKKPLNLMPM</sequence>
<dbReference type="GO" id="GO:0004591">
    <property type="term" value="F:oxoglutarate dehydrogenase (succinyl-transferring) activity"/>
    <property type="evidence" value="ECO:0007669"/>
    <property type="project" value="UniProtKB-EC"/>
</dbReference>
<proteinExistence type="predicted"/>
<dbReference type="InterPro" id="IPR011603">
    <property type="entry name" value="2oxoglutarate_DH_E1"/>
</dbReference>
<evidence type="ECO:0000256" key="2">
    <source>
        <dbReference type="ARBA" id="ARBA00012280"/>
    </source>
</evidence>
<dbReference type="GO" id="GO:0045252">
    <property type="term" value="C:oxoglutarate dehydrogenase complex"/>
    <property type="evidence" value="ECO:0007669"/>
    <property type="project" value="TreeGrafter"/>
</dbReference>
<protein>
    <recommendedName>
        <fullName evidence="2">oxoglutarate dehydrogenase (succinyl-transferring)</fullName>
        <ecNumber evidence="2">1.2.4.2</ecNumber>
    </recommendedName>
</protein>
<evidence type="ECO:0000256" key="1">
    <source>
        <dbReference type="ARBA" id="ARBA00001964"/>
    </source>
</evidence>
<reference evidence="6 7" key="1">
    <citation type="submission" date="2018-12" db="EMBL/GenBank/DDBJ databases">
        <authorList>
            <consortium name="Pathogen Informatics"/>
        </authorList>
    </citation>
    <scope>NUCLEOTIDE SEQUENCE [LARGE SCALE GENOMIC DNA]</scope>
    <source>
        <strain evidence="6 7">NCTC8284</strain>
    </source>
</reference>
<keyword evidence="4" id="KW-0786">Thiamine pyrophosphate</keyword>
<dbReference type="PANTHER" id="PTHR23152:SF4">
    <property type="entry name" value="2-OXOADIPATE DEHYDROGENASE COMPLEX COMPONENT E1"/>
    <property type="match status" value="1"/>
</dbReference>
<name>A0A3S4XTX4_9PAST</name>
<dbReference type="PANTHER" id="PTHR23152">
    <property type="entry name" value="2-OXOGLUTARATE DEHYDROGENASE"/>
    <property type="match status" value="1"/>
</dbReference>
<dbReference type="InterPro" id="IPR029061">
    <property type="entry name" value="THDP-binding"/>
</dbReference>
<keyword evidence="3 6" id="KW-0560">Oxidoreductase</keyword>
<dbReference type="EC" id="1.2.4.2" evidence="2"/>
<dbReference type="InterPro" id="IPR031717">
    <property type="entry name" value="ODO-1/KGD_C"/>
</dbReference>